<dbReference type="Proteomes" id="UP000675881">
    <property type="component" value="Chromosome 6"/>
</dbReference>
<dbReference type="SUPFAM" id="SSF54928">
    <property type="entry name" value="RNA-binding domain, RBD"/>
    <property type="match status" value="1"/>
</dbReference>
<accession>A0A7R8CZP8</accession>
<dbReference type="PANTHER" id="PTHR48025:SF1">
    <property type="entry name" value="RRM DOMAIN-CONTAINING PROTEIN"/>
    <property type="match status" value="1"/>
</dbReference>
<feature type="compositionally biased region" description="Basic and acidic residues" evidence="2">
    <location>
        <begin position="461"/>
        <end position="474"/>
    </location>
</feature>
<organism evidence="3 4">
    <name type="scientific">Lepeophtheirus salmonis</name>
    <name type="common">Salmon louse</name>
    <name type="synonym">Caligus salmonis</name>
    <dbReference type="NCBI Taxonomy" id="72036"/>
    <lineage>
        <taxon>Eukaryota</taxon>
        <taxon>Metazoa</taxon>
        <taxon>Ecdysozoa</taxon>
        <taxon>Arthropoda</taxon>
        <taxon>Crustacea</taxon>
        <taxon>Multicrustacea</taxon>
        <taxon>Hexanauplia</taxon>
        <taxon>Copepoda</taxon>
        <taxon>Siphonostomatoida</taxon>
        <taxon>Caligidae</taxon>
        <taxon>Lepeophtheirus</taxon>
    </lineage>
</organism>
<feature type="region of interest" description="Disordered" evidence="2">
    <location>
        <begin position="97"/>
        <end position="168"/>
    </location>
</feature>
<dbReference type="InterPro" id="IPR035979">
    <property type="entry name" value="RBD_domain_sf"/>
</dbReference>
<dbReference type="Gene3D" id="1.20.5.420">
    <property type="entry name" value="Immunoglobulin FC, subunit C"/>
    <property type="match status" value="1"/>
</dbReference>
<reference evidence="3" key="1">
    <citation type="submission" date="2021-02" db="EMBL/GenBank/DDBJ databases">
        <authorList>
            <person name="Bekaert M."/>
        </authorList>
    </citation>
    <scope>NUCLEOTIDE SEQUENCE</scope>
    <source>
        <strain evidence="3">IoA-00</strain>
    </source>
</reference>
<evidence type="ECO:0000256" key="1">
    <source>
        <dbReference type="PROSITE-ProRule" id="PRU00176"/>
    </source>
</evidence>
<evidence type="ECO:0000313" key="3">
    <source>
        <dbReference type="EMBL" id="CAF2976420.1"/>
    </source>
</evidence>
<sequence>MPYERYPGNNSRRPNNQGYNSNGVSPWGGGGGGGGVGGGMNRSGLLPTPGGNNANLDQLTLAGNLLGSLLNGGNAPMANIANQLSLAQALQKPSPLMGPVVGGLRGPNPGNRSMMRRQRRDSPVRNRNSFRRRSRSRSPRNQRRLSDRPSTGRRNHKNNSNEEDHRPEHEIYIGNYPLKFREHDVRKLFAQHNVMVKTIRMKHDGQKVFAFAETTSKSEIQKAIAAMDSKEINGRRLRVRAAGDKDPPKKDKPKKELTTAHVTRHLVYAFIEFLDRELDVDEMPEERIEQIKTVQEKLRTSFNIESEDSSLKVSRNLELIFMQNNRREIKVPDDDEVEEEKVTSVENKETSVEKVDEEADGESQSKKRKLDTENSESTTQEEKDENDAEDDEEEEEEEVEFQEGDDCEEEIVGNEEDNNEEKEEVEDEDEEMAVEEDEDTEVKQENEEEEEEEEEEEAESEEKNESKDEEKDVAIVDTSAKAAPATRAARGRNKAKRGKK</sequence>
<dbReference type="GO" id="GO:0003723">
    <property type="term" value="F:RNA binding"/>
    <property type="evidence" value="ECO:0007669"/>
    <property type="project" value="UniProtKB-UniRule"/>
</dbReference>
<feature type="compositionally biased region" description="Basic residues" evidence="2">
    <location>
        <begin position="489"/>
        <end position="500"/>
    </location>
</feature>
<protein>
    <submittedName>
        <fullName evidence="3">(salmon louse) hypothetical protein</fullName>
    </submittedName>
</protein>
<feature type="compositionally biased region" description="Gly residues" evidence="2">
    <location>
        <begin position="26"/>
        <end position="41"/>
    </location>
</feature>
<dbReference type="OrthoDB" id="439808at2759"/>
<evidence type="ECO:0000313" key="4">
    <source>
        <dbReference type="Proteomes" id="UP000675881"/>
    </source>
</evidence>
<gene>
    <name evidence="3" type="ORF">LSAA_11213</name>
</gene>
<feature type="compositionally biased region" description="Basic and acidic residues" evidence="2">
    <location>
        <begin position="340"/>
        <end position="354"/>
    </location>
</feature>
<proteinExistence type="predicted"/>
<keyword evidence="1" id="KW-0694">RNA-binding</keyword>
<dbReference type="InterPro" id="IPR050502">
    <property type="entry name" value="Euk_RNA-bind_prot"/>
</dbReference>
<dbReference type="Pfam" id="PF00076">
    <property type="entry name" value="RRM_1"/>
    <property type="match status" value="1"/>
</dbReference>
<feature type="region of interest" description="Disordered" evidence="2">
    <location>
        <begin position="1"/>
        <end position="51"/>
    </location>
</feature>
<feature type="compositionally biased region" description="Basic and acidic residues" evidence="2">
    <location>
        <begin position="159"/>
        <end position="168"/>
    </location>
</feature>
<dbReference type="InterPro" id="IPR012677">
    <property type="entry name" value="Nucleotide-bd_a/b_plait_sf"/>
</dbReference>
<dbReference type="AlphaFoldDB" id="A0A7R8CZP8"/>
<dbReference type="EMBL" id="HG994585">
    <property type="protein sequence ID" value="CAF2976420.1"/>
    <property type="molecule type" value="Genomic_DNA"/>
</dbReference>
<dbReference type="InterPro" id="IPR000504">
    <property type="entry name" value="RRM_dom"/>
</dbReference>
<dbReference type="PROSITE" id="PS50102">
    <property type="entry name" value="RRM"/>
    <property type="match status" value="1"/>
</dbReference>
<keyword evidence="4" id="KW-1185">Reference proteome</keyword>
<evidence type="ECO:0000256" key="2">
    <source>
        <dbReference type="SAM" id="MobiDB-lite"/>
    </source>
</evidence>
<feature type="region of interest" description="Disordered" evidence="2">
    <location>
        <begin position="331"/>
        <end position="500"/>
    </location>
</feature>
<dbReference type="PANTHER" id="PTHR48025">
    <property type="entry name" value="OS02G0815200 PROTEIN"/>
    <property type="match status" value="1"/>
</dbReference>
<feature type="compositionally biased region" description="Acidic residues" evidence="2">
    <location>
        <begin position="382"/>
        <end position="460"/>
    </location>
</feature>
<dbReference type="Gene3D" id="3.30.70.330">
    <property type="match status" value="1"/>
</dbReference>
<feature type="compositionally biased region" description="Basic residues" evidence="2">
    <location>
        <begin position="128"/>
        <end position="143"/>
    </location>
</feature>
<dbReference type="SMART" id="SM00360">
    <property type="entry name" value="RRM"/>
    <property type="match status" value="1"/>
</dbReference>
<feature type="compositionally biased region" description="Polar residues" evidence="2">
    <location>
        <begin position="8"/>
        <end position="24"/>
    </location>
</feature>
<name>A0A7R8CZP8_LEPSM</name>